<evidence type="ECO:0000313" key="3">
    <source>
        <dbReference type="EMBL" id="KNE66211.1"/>
    </source>
</evidence>
<dbReference type="VEuPathDB" id="FungiDB:AMAG_19364"/>
<protein>
    <recommendedName>
        <fullName evidence="5">ABC transporter domain-containing protein</fullName>
    </recommendedName>
</protein>
<dbReference type="InterPro" id="IPR027417">
    <property type="entry name" value="P-loop_NTPase"/>
</dbReference>
<dbReference type="EMBL" id="GG745349">
    <property type="protein sequence ID" value="KNE66211.1"/>
    <property type="molecule type" value="Genomic_DNA"/>
</dbReference>
<dbReference type="eggNOG" id="KOG0054">
    <property type="taxonomic scope" value="Eukaryota"/>
</dbReference>
<gene>
    <name evidence="3" type="ORF">AMAG_19364</name>
</gene>
<dbReference type="GO" id="GO:0042626">
    <property type="term" value="F:ATPase-coupled transmembrane transporter activity"/>
    <property type="evidence" value="ECO:0007669"/>
    <property type="project" value="TreeGrafter"/>
</dbReference>
<evidence type="ECO:0000313" key="4">
    <source>
        <dbReference type="Proteomes" id="UP000054350"/>
    </source>
</evidence>
<dbReference type="Proteomes" id="UP000054350">
    <property type="component" value="Unassembled WGS sequence"/>
</dbReference>
<dbReference type="AlphaFoldDB" id="A0A0L0SUS0"/>
<reference evidence="3 4" key="1">
    <citation type="submission" date="2009-11" db="EMBL/GenBank/DDBJ databases">
        <title>Annotation of Allomyces macrogynus ATCC 38327.</title>
        <authorList>
            <consortium name="The Broad Institute Genome Sequencing Platform"/>
            <person name="Russ C."/>
            <person name="Cuomo C."/>
            <person name="Burger G."/>
            <person name="Gray M.W."/>
            <person name="Holland P.W.H."/>
            <person name="King N."/>
            <person name="Lang F.B.F."/>
            <person name="Roger A.J."/>
            <person name="Ruiz-Trillo I."/>
            <person name="Young S.K."/>
            <person name="Zeng Q."/>
            <person name="Gargeya S."/>
            <person name="Fitzgerald M."/>
            <person name="Haas B."/>
            <person name="Abouelleil A."/>
            <person name="Alvarado L."/>
            <person name="Arachchi H.M."/>
            <person name="Berlin A."/>
            <person name="Chapman S.B."/>
            <person name="Gearin G."/>
            <person name="Goldberg J."/>
            <person name="Griggs A."/>
            <person name="Gujja S."/>
            <person name="Hansen M."/>
            <person name="Heiman D."/>
            <person name="Howarth C."/>
            <person name="Larimer J."/>
            <person name="Lui A."/>
            <person name="MacDonald P.J.P."/>
            <person name="McCowen C."/>
            <person name="Montmayeur A."/>
            <person name="Murphy C."/>
            <person name="Neiman D."/>
            <person name="Pearson M."/>
            <person name="Priest M."/>
            <person name="Roberts A."/>
            <person name="Saif S."/>
            <person name="Shea T."/>
            <person name="Sisk P."/>
            <person name="Stolte C."/>
            <person name="Sykes S."/>
            <person name="Wortman J."/>
            <person name="Nusbaum C."/>
            <person name="Birren B."/>
        </authorList>
    </citation>
    <scope>NUCLEOTIDE SEQUENCE [LARGE SCALE GENOMIC DNA]</scope>
    <source>
        <strain evidence="3 4">ATCC 38327</strain>
    </source>
</reference>
<evidence type="ECO:0000256" key="2">
    <source>
        <dbReference type="ARBA" id="ARBA00022840"/>
    </source>
</evidence>
<evidence type="ECO:0000256" key="1">
    <source>
        <dbReference type="ARBA" id="ARBA00022741"/>
    </source>
</evidence>
<dbReference type="OrthoDB" id="6500128at2759"/>
<dbReference type="SUPFAM" id="SSF52540">
    <property type="entry name" value="P-loop containing nucleoside triphosphate hydrolases"/>
    <property type="match status" value="1"/>
</dbReference>
<dbReference type="PANTHER" id="PTHR24223">
    <property type="entry name" value="ATP-BINDING CASSETTE SUB-FAMILY C"/>
    <property type="match status" value="1"/>
</dbReference>
<sequence>MDEATAAMDQATDAIVQDVIRREFASATVVTIAHRLNTIIDYDMIVVMAAGRVAEIGAPADLLARPGSQFAALVDETGPSNAALLRRVALSDADAPAEQE</sequence>
<organism evidence="3 4">
    <name type="scientific">Allomyces macrogynus (strain ATCC 38327)</name>
    <name type="common">Allomyces javanicus var. macrogynus</name>
    <dbReference type="NCBI Taxonomy" id="578462"/>
    <lineage>
        <taxon>Eukaryota</taxon>
        <taxon>Fungi</taxon>
        <taxon>Fungi incertae sedis</taxon>
        <taxon>Blastocladiomycota</taxon>
        <taxon>Blastocladiomycetes</taxon>
        <taxon>Blastocladiales</taxon>
        <taxon>Blastocladiaceae</taxon>
        <taxon>Allomyces</taxon>
    </lineage>
</organism>
<dbReference type="GO" id="GO:0016020">
    <property type="term" value="C:membrane"/>
    <property type="evidence" value="ECO:0007669"/>
    <property type="project" value="TreeGrafter"/>
</dbReference>
<accession>A0A0L0SUS0</accession>
<proteinExistence type="predicted"/>
<reference evidence="4" key="2">
    <citation type="submission" date="2009-11" db="EMBL/GenBank/DDBJ databases">
        <title>The Genome Sequence of Allomyces macrogynus strain ATCC 38327.</title>
        <authorList>
            <consortium name="The Broad Institute Genome Sequencing Platform"/>
            <person name="Russ C."/>
            <person name="Cuomo C."/>
            <person name="Shea T."/>
            <person name="Young S.K."/>
            <person name="Zeng Q."/>
            <person name="Koehrsen M."/>
            <person name="Haas B."/>
            <person name="Borodovsky M."/>
            <person name="Guigo R."/>
            <person name="Alvarado L."/>
            <person name="Berlin A."/>
            <person name="Borenstein D."/>
            <person name="Chen Z."/>
            <person name="Engels R."/>
            <person name="Freedman E."/>
            <person name="Gellesch M."/>
            <person name="Goldberg J."/>
            <person name="Griggs A."/>
            <person name="Gujja S."/>
            <person name="Heiman D."/>
            <person name="Hepburn T."/>
            <person name="Howarth C."/>
            <person name="Jen D."/>
            <person name="Larson L."/>
            <person name="Lewis B."/>
            <person name="Mehta T."/>
            <person name="Park D."/>
            <person name="Pearson M."/>
            <person name="Roberts A."/>
            <person name="Saif S."/>
            <person name="Shenoy N."/>
            <person name="Sisk P."/>
            <person name="Stolte C."/>
            <person name="Sykes S."/>
            <person name="Walk T."/>
            <person name="White J."/>
            <person name="Yandava C."/>
            <person name="Burger G."/>
            <person name="Gray M.W."/>
            <person name="Holland P.W.H."/>
            <person name="King N."/>
            <person name="Lang F.B.F."/>
            <person name="Roger A.J."/>
            <person name="Ruiz-Trillo I."/>
            <person name="Lander E."/>
            <person name="Nusbaum C."/>
        </authorList>
    </citation>
    <scope>NUCLEOTIDE SEQUENCE [LARGE SCALE GENOMIC DNA]</scope>
    <source>
        <strain evidence="4">ATCC 38327</strain>
    </source>
</reference>
<keyword evidence="2" id="KW-0067">ATP-binding</keyword>
<dbReference type="Gene3D" id="3.40.50.300">
    <property type="entry name" value="P-loop containing nucleotide triphosphate hydrolases"/>
    <property type="match status" value="1"/>
</dbReference>
<keyword evidence="1" id="KW-0547">Nucleotide-binding</keyword>
<dbReference type="GO" id="GO:0005524">
    <property type="term" value="F:ATP binding"/>
    <property type="evidence" value="ECO:0007669"/>
    <property type="project" value="UniProtKB-KW"/>
</dbReference>
<name>A0A0L0SUS0_ALLM3</name>
<dbReference type="STRING" id="578462.A0A0L0SUS0"/>
<evidence type="ECO:0008006" key="5">
    <source>
        <dbReference type="Google" id="ProtNLM"/>
    </source>
</evidence>
<keyword evidence="4" id="KW-1185">Reference proteome</keyword>
<dbReference type="InterPro" id="IPR050173">
    <property type="entry name" value="ABC_transporter_C-like"/>
</dbReference>